<feature type="chain" id="PRO_5046371815" evidence="2">
    <location>
        <begin position="18"/>
        <end position="187"/>
    </location>
</feature>
<dbReference type="PANTHER" id="PTHR15049:SF2">
    <property type="entry name" value="GLYCOSYL-PHOSPHATIDYLINOSITOL-ANCHORED MOLECULE-LIKE PROTEIN"/>
    <property type="match status" value="1"/>
</dbReference>
<keyword evidence="1 2" id="KW-0732">Signal</keyword>
<proteinExistence type="predicted"/>
<dbReference type="SUPFAM" id="SSF57302">
    <property type="entry name" value="Snake toxin-like"/>
    <property type="match status" value="1"/>
</dbReference>
<dbReference type="Gene3D" id="2.10.60.10">
    <property type="entry name" value="CD59"/>
    <property type="match status" value="1"/>
</dbReference>
<accession>A0ABM2WT23</accession>
<dbReference type="Proteomes" id="UP000886700">
    <property type="component" value="Unplaced"/>
</dbReference>
<organism evidence="3 4">
    <name type="scientific">Mesocricetus auratus</name>
    <name type="common">Golden hamster</name>
    <dbReference type="NCBI Taxonomy" id="10036"/>
    <lineage>
        <taxon>Eukaryota</taxon>
        <taxon>Metazoa</taxon>
        <taxon>Chordata</taxon>
        <taxon>Craniata</taxon>
        <taxon>Vertebrata</taxon>
        <taxon>Euteleostomi</taxon>
        <taxon>Mammalia</taxon>
        <taxon>Eutheria</taxon>
        <taxon>Euarchontoglires</taxon>
        <taxon>Glires</taxon>
        <taxon>Rodentia</taxon>
        <taxon>Myomorpha</taxon>
        <taxon>Muroidea</taxon>
        <taxon>Cricetidae</taxon>
        <taxon>Cricetinae</taxon>
        <taxon>Mesocricetus</taxon>
    </lineage>
</organism>
<feature type="signal peptide" evidence="2">
    <location>
        <begin position="1"/>
        <end position="17"/>
    </location>
</feature>
<protein>
    <submittedName>
        <fullName evidence="4">Glycosyl-phosphatidylinositol-anchored molecule-like protein</fullName>
    </submittedName>
</protein>
<keyword evidence="3" id="KW-1185">Reference proteome</keyword>
<evidence type="ECO:0000256" key="1">
    <source>
        <dbReference type="ARBA" id="ARBA00022729"/>
    </source>
</evidence>
<gene>
    <name evidence="4" type="primary">LOC121136271</name>
</gene>
<reference evidence="4" key="1">
    <citation type="submission" date="2025-08" db="UniProtKB">
        <authorList>
            <consortium name="RefSeq"/>
        </authorList>
    </citation>
    <scope>IDENTIFICATION</scope>
    <source>
        <tissue evidence="4">Liver</tissue>
    </source>
</reference>
<evidence type="ECO:0000313" key="3">
    <source>
        <dbReference type="Proteomes" id="UP000886700"/>
    </source>
</evidence>
<sequence>MLPFFWLILLDLQWVDTSVSNTSVWDISTTVWDNSTSVWDNSTSGLGIAIQPREGLKMLCHFCTTINTFHCPEVHPCDNDFRRCGTVAIRMNSRELLVYKNYMQTCPFVLVQPPPTVLTRRLPISSSFYYSNCCSGITCNDAGPTNVERDLLPPLVVEETVIARAVCLGVSNVFLNLSLILSISLLT</sequence>
<dbReference type="PANTHER" id="PTHR15049">
    <property type="entry name" value="GLYCOSYL-PHOSPHATIDYLINOSITOL-ANCHORED MOLECULE-LIKE PROTEIN-RELATED"/>
    <property type="match status" value="1"/>
</dbReference>
<dbReference type="GeneID" id="121136271"/>
<name>A0ABM2WT23_MESAU</name>
<dbReference type="RefSeq" id="XP_040592421.1">
    <property type="nucleotide sequence ID" value="XM_040736487.1"/>
</dbReference>
<dbReference type="InterPro" id="IPR045860">
    <property type="entry name" value="Snake_toxin-like_sf"/>
</dbReference>
<dbReference type="InterPro" id="IPR052874">
    <property type="entry name" value="Sperm-ZP_regulatory"/>
</dbReference>
<evidence type="ECO:0000313" key="4">
    <source>
        <dbReference type="RefSeq" id="XP_040592421.1"/>
    </source>
</evidence>
<evidence type="ECO:0000256" key="2">
    <source>
        <dbReference type="SAM" id="SignalP"/>
    </source>
</evidence>